<evidence type="ECO:0000313" key="2">
    <source>
        <dbReference type="Proteomes" id="UP001303473"/>
    </source>
</evidence>
<organism evidence="1 2">
    <name type="scientific">Diplogelasinospora grovesii</name>
    <dbReference type="NCBI Taxonomy" id="303347"/>
    <lineage>
        <taxon>Eukaryota</taxon>
        <taxon>Fungi</taxon>
        <taxon>Dikarya</taxon>
        <taxon>Ascomycota</taxon>
        <taxon>Pezizomycotina</taxon>
        <taxon>Sordariomycetes</taxon>
        <taxon>Sordariomycetidae</taxon>
        <taxon>Sordariales</taxon>
        <taxon>Diplogelasinosporaceae</taxon>
        <taxon>Diplogelasinospora</taxon>
    </lineage>
</organism>
<keyword evidence="2" id="KW-1185">Reference proteome</keyword>
<protein>
    <submittedName>
        <fullName evidence="1">Uncharacterized protein</fullName>
    </submittedName>
</protein>
<dbReference type="AlphaFoldDB" id="A0AAN6N9Q3"/>
<proteinExistence type="predicted"/>
<name>A0AAN6N9Q3_9PEZI</name>
<dbReference type="Proteomes" id="UP001303473">
    <property type="component" value="Unassembled WGS sequence"/>
</dbReference>
<accession>A0AAN6N9Q3</accession>
<evidence type="ECO:0000313" key="1">
    <source>
        <dbReference type="EMBL" id="KAK3941276.1"/>
    </source>
</evidence>
<reference evidence="2" key="1">
    <citation type="journal article" date="2023" name="Mol. Phylogenet. Evol.">
        <title>Genome-scale phylogeny and comparative genomics of the fungal order Sordariales.</title>
        <authorList>
            <person name="Hensen N."/>
            <person name="Bonometti L."/>
            <person name="Westerberg I."/>
            <person name="Brannstrom I.O."/>
            <person name="Guillou S."/>
            <person name="Cros-Aarteil S."/>
            <person name="Calhoun S."/>
            <person name="Haridas S."/>
            <person name="Kuo A."/>
            <person name="Mondo S."/>
            <person name="Pangilinan J."/>
            <person name="Riley R."/>
            <person name="LaButti K."/>
            <person name="Andreopoulos B."/>
            <person name="Lipzen A."/>
            <person name="Chen C."/>
            <person name="Yan M."/>
            <person name="Daum C."/>
            <person name="Ng V."/>
            <person name="Clum A."/>
            <person name="Steindorff A."/>
            <person name="Ohm R.A."/>
            <person name="Martin F."/>
            <person name="Silar P."/>
            <person name="Natvig D.O."/>
            <person name="Lalanne C."/>
            <person name="Gautier V."/>
            <person name="Ament-Velasquez S.L."/>
            <person name="Kruys A."/>
            <person name="Hutchinson M.I."/>
            <person name="Powell A.J."/>
            <person name="Barry K."/>
            <person name="Miller A.N."/>
            <person name="Grigoriev I.V."/>
            <person name="Debuchy R."/>
            <person name="Gladieux P."/>
            <person name="Hiltunen Thoren M."/>
            <person name="Johannesson H."/>
        </authorList>
    </citation>
    <scope>NUCLEOTIDE SEQUENCE [LARGE SCALE GENOMIC DNA]</scope>
    <source>
        <strain evidence="2">CBS 340.73</strain>
    </source>
</reference>
<sequence>MPPGAKFTSLSGQMVVPPLPRAATYYLWPGLQPTDGSGVYQNVLDGRKGQWWFGSGWCCSNPNLPWGGGFNTVAGEVNTFNNSLNGDNSGWTSTTVHNGSAGSSSVNAFPLGSKSFNQAIFAVELCVSPSCALFPDYPRYDVTWDFGPLTFKNVKIWTGTVTYGVGQVATGSPRQSWCTNAPENYNKATKYTVTGAKASVSGTTVTCTIDSIVLQGPA</sequence>
<gene>
    <name evidence="1" type="ORF">QBC46DRAFT_448877</name>
</gene>
<comment type="caution">
    <text evidence="1">The sequence shown here is derived from an EMBL/GenBank/DDBJ whole genome shotgun (WGS) entry which is preliminary data.</text>
</comment>
<dbReference type="EMBL" id="MU853785">
    <property type="protein sequence ID" value="KAK3941276.1"/>
    <property type="molecule type" value="Genomic_DNA"/>
</dbReference>